<feature type="region of interest" description="Disordered" evidence="5">
    <location>
        <begin position="935"/>
        <end position="996"/>
    </location>
</feature>
<keyword evidence="3" id="KW-0677">Repeat</keyword>
<dbReference type="KEGG" id="ppp:112276236"/>
<accession>A0A2K1L3D5</accession>
<dbReference type="CDD" id="cd23767">
    <property type="entry name" value="IQCD"/>
    <property type="match status" value="3"/>
</dbReference>
<dbReference type="OMA" id="NQSERSH"/>
<sequence length="1100" mass="124884">MKRADIPPVPRRGHNSSRHLLKQKLDRTPGMRLFHEEDLGSETVVHRTSSATRNFFGALSGLKQLAGKSSLSRLIRDSSVPADLNSLDTESNASSFGSISGFGSRFGSAVDLTGLIGFEDLAVSGTPREVGSLNSPSVFLRSQLEIGGRRDSLEGPTPRQYDYEHAFERGDDYTGTEQFPMEGVAASTGGTDEVSVRCNNLTDQMDQGSFRDWSGSVEVDGFEEGRDSISSPQPRSVSSDEGKQQQNGATPVQFAFLTSTIQCPTRARKVAVVTIQRFFRGYCARKSYLEMQEKALKSQASARMIRARKHFRKVRNTVMVLQKLWLTVRSRKLKEQEAAATSIQSLYRGWLDRRTFLKKLHSIIVLQACERRRQAQKRYQVLLDAVVFLQRRRRSIILQRLKLRMAMEELKSLQELRSHLRLQEYTAVKIQTAYRGWVARKSYRKQIISVVRMQAYFRSNRSLKSFHRLRSSVCMIQRAWRLQKSVLQQREKQSFQVKERAALRIQTFFRGWLVRKRVRMFFERVVLLQACARRMLVRKHYWMLFEAACTIQRAWRDFKCRQMLMQAELETLAAVQSELLQLEEKVCAAVKIQSLWRRYKQRRFYQSLLQYRIDCATRIQQRWRGMMILQHLRLERWSRERAATRIQAHFRGRRVRMHLQRWQHAVTCIESAYYSYSQSKLSRKVIPVEQQCNVCEQSADSLQSCLVGASLTDGSYPPGTPLREEASSGNFNTYSPESPLNVADSVNSYVLPNSRDVHLSNFENTPSQCFVSVMRDWNNIAVDELGQCPDMCLDASPLSAASSRQRPLKFDVVSPSSSRDQVDAVTSTGLATAPQIERIAPPASSEKAKVQGSCVGAGEGNRSTAREIVQFGSDAELALGETYPSPSRQVPVEEERAMMVNQSERSHVKWMSKDEERLQHFAEIFLTMRQISIQQQRAQSAPPFPPSHAPLSSETPPRSPLVGSTVSAAENFSTRRSPNIGYSNSPLVPSPASSINQPQFSSGRADVVLNMEELLKTLEQYCEEDPGGCDMVVKGDVESGQDWRVRKTGISTSSTPTLGIKHLKLPDVNAVLIVLVAMVVYTRTVCREVFFGTKQSHRKN</sequence>
<dbReference type="PaxDb" id="3218-PP1S22_187V6.1"/>
<evidence type="ECO:0000256" key="3">
    <source>
        <dbReference type="ARBA" id="ARBA00022737"/>
    </source>
</evidence>
<dbReference type="EnsemblPlants" id="Pp3c2_28690V3.1">
    <property type="protein sequence ID" value="Pp3c2_28690V3.1"/>
    <property type="gene ID" value="Pp3c2_28690"/>
</dbReference>
<dbReference type="PANTHER" id="PTHR22706:SF1">
    <property type="entry name" value="ASSEMBLY FACTOR FOR SPINDLE MICROTUBULES"/>
    <property type="match status" value="1"/>
</dbReference>
<dbReference type="InterPro" id="IPR000048">
    <property type="entry name" value="IQ_motif_EF-hand-BS"/>
</dbReference>
<feature type="compositionally biased region" description="Polar residues" evidence="5">
    <location>
        <begin position="950"/>
        <end position="996"/>
    </location>
</feature>
<evidence type="ECO:0000256" key="2">
    <source>
        <dbReference type="ARBA" id="ARBA00022490"/>
    </source>
</evidence>
<keyword evidence="8" id="KW-1185">Reference proteome</keyword>
<dbReference type="OrthoDB" id="2148418at2759"/>
<evidence type="ECO:0000256" key="4">
    <source>
        <dbReference type="ARBA" id="ARBA00022860"/>
    </source>
</evidence>
<organism evidence="6">
    <name type="scientific">Physcomitrium patens</name>
    <name type="common">Spreading-leaved earth moss</name>
    <name type="synonym">Physcomitrella patens</name>
    <dbReference type="NCBI Taxonomy" id="3218"/>
    <lineage>
        <taxon>Eukaryota</taxon>
        <taxon>Viridiplantae</taxon>
        <taxon>Streptophyta</taxon>
        <taxon>Embryophyta</taxon>
        <taxon>Bryophyta</taxon>
        <taxon>Bryophytina</taxon>
        <taxon>Bryopsida</taxon>
        <taxon>Funariidae</taxon>
        <taxon>Funariales</taxon>
        <taxon>Funariaceae</taxon>
        <taxon>Physcomitrium</taxon>
    </lineage>
</organism>
<evidence type="ECO:0000313" key="8">
    <source>
        <dbReference type="Proteomes" id="UP000006727"/>
    </source>
</evidence>
<evidence type="ECO:0000313" key="7">
    <source>
        <dbReference type="EnsemblPlants" id="Pp3c2_28690V3.1"/>
    </source>
</evidence>
<dbReference type="AlphaFoldDB" id="A0A2K1L3D5"/>
<dbReference type="GeneID" id="112276236"/>
<gene>
    <name evidence="7" type="primary">LOC112276236</name>
    <name evidence="6" type="ORF">PHYPA_003333</name>
</gene>
<proteinExistence type="predicted"/>
<evidence type="ECO:0000256" key="5">
    <source>
        <dbReference type="SAM" id="MobiDB-lite"/>
    </source>
</evidence>
<dbReference type="InterPro" id="IPR027417">
    <property type="entry name" value="P-loop_NTPase"/>
</dbReference>
<reference evidence="7" key="3">
    <citation type="submission" date="2020-12" db="UniProtKB">
        <authorList>
            <consortium name="EnsemblPlants"/>
        </authorList>
    </citation>
    <scope>IDENTIFICATION</scope>
</reference>
<dbReference type="GO" id="GO:0005737">
    <property type="term" value="C:cytoplasm"/>
    <property type="evidence" value="ECO:0007669"/>
    <property type="project" value="UniProtKB-SubCell"/>
</dbReference>
<dbReference type="SMART" id="SM00015">
    <property type="entry name" value="IQ"/>
    <property type="match status" value="13"/>
</dbReference>
<dbReference type="EMBL" id="ABEU02000002">
    <property type="protein sequence ID" value="PNR60540.1"/>
    <property type="molecule type" value="Genomic_DNA"/>
</dbReference>
<evidence type="ECO:0000313" key="6">
    <source>
        <dbReference type="EMBL" id="PNR60540.1"/>
    </source>
</evidence>
<dbReference type="PROSITE" id="PS50096">
    <property type="entry name" value="IQ"/>
    <property type="match status" value="7"/>
</dbReference>
<name>A0A2K1L3D5_PHYPA</name>
<dbReference type="STRING" id="3218.A0A2K1L3D5"/>
<evidence type="ECO:0000256" key="1">
    <source>
        <dbReference type="ARBA" id="ARBA00004496"/>
    </source>
</evidence>
<keyword evidence="4" id="KW-0112">Calmodulin-binding</keyword>
<keyword evidence="2" id="KW-0963">Cytoplasm</keyword>
<dbReference type="Gene3D" id="1.20.5.190">
    <property type="match status" value="7"/>
</dbReference>
<comment type="subcellular location">
    <subcellularLocation>
        <location evidence="1">Cytoplasm</location>
    </subcellularLocation>
</comment>
<protein>
    <submittedName>
        <fullName evidence="6 7">Uncharacterized protein</fullName>
    </submittedName>
</protein>
<dbReference type="Proteomes" id="UP000006727">
    <property type="component" value="Chromosome 2"/>
</dbReference>
<dbReference type="RefSeq" id="XP_024363146.1">
    <property type="nucleotide sequence ID" value="XM_024507378.2"/>
</dbReference>
<dbReference type="GO" id="GO:0005516">
    <property type="term" value="F:calmodulin binding"/>
    <property type="evidence" value="ECO:0007669"/>
    <property type="project" value="UniProtKB-KW"/>
</dbReference>
<dbReference type="InterPro" id="IPR051185">
    <property type="entry name" value="ASPM"/>
</dbReference>
<reference evidence="6 8" key="2">
    <citation type="journal article" date="2018" name="Plant J.">
        <title>The Physcomitrella patens chromosome-scale assembly reveals moss genome structure and evolution.</title>
        <authorList>
            <person name="Lang D."/>
            <person name="Ullrich K.K."/>
            <person name="Murat F."/>
            <person name="Fuchs J."/>
            <person name="Jenkins J."/>
            <person name="Haas F.B."/>
            <person name="Piednoel M."/>
            <person name="Gundlach H."/>
            <person name="Van Bel M."/>
            <person name="Meyberg R."/>
            <person name="Vives C."/>
            <person name="Morata J."/>
            <person name="Symeonidi A."/>
            <person name="Hiss M."/>
            <person name="Muchero W."/>
            <person name="Kamisugi Y."/>
            <person name="Saleh O."/>
            <person name="Blanc G."/>
            <person name="Decker E.L."/>
            <person name="van Gessel N."/>
            <person name="Grimwood J."/>
            <person name="Hayes R.D."/>
            <person name="Graham S.W."/>
            <person name="Gunter L.E."/>
            <person name="McDaniel S.F."/>
            <person name="Hoernstein S.N.W."/>
            <person name="Larsson A."/>
            <person name="Li F.W."/>
            <person name="Perroud P.F."/>
            <person name="Phillips J."/>
            <person name="Ranjan P."/>
            <person name="Rokshar D.S."/>
            <person name="Rothfels C.J."/>
            <person name="Schneider L."/>
            <person name="Shu S."/>
            <person name="Stevenson D.W."/>
            <person name="Thummler F."/>
            <person name="Tillich M."/>
            <person name="Villarreal Aguilar J.C."/>
            <person name="Widiez T."/>
            <person name="Wong G.K."/>
            <person name="Wymore A."/>
            <person name="Zhang Y."/>
            <person name="Zimmer A.D."/>
            <person name="Quatrano R.S."/>
            <person name="Mayer K.F.X."/>
            <person name="Goodstein D."/>
            <person name="Casacuberta J.M."/>
            <person name="Vandepoele K."/>
            <person name="Reski R."/>
            <person name="Cuming A.C."/>
            <person name="Tuskan G.A."/>
            <person name="Maumus F."/>
            <person name="Salse J."/>
            <person name="Schmutz J."/>
            <person name="Rensing S.A."/>
        </authorList>
    </citation>
    <scope>NUCLEOTIDE SEQUENCE [LARGE SCALE GENOMIC DNA]</scope>
    <source>
        <strain evidence="7 8">cv. Gransden 2004</strain>
    </source>
</reference>
<reference evidence="6 8" key="1">
    <citation type="journal article" date="2008" name="Science">
        <title>The Physcomitrella genome reveals evolutionary insights into the conquest of land by plants.</title>
        <authorList>
            <person name="Rensing S."/>
            <person name="Lang D."/>
            <person name="Zimmer A."/>
            <person name="Terry A."/>
            <person name="Salamov A."/>
            <person name="Shapiro H."/>
            <person name="Nishiyama T."/>
            <person name="Perroud P.-F."/>
            <person name="Lindquist E."/>
            <person name="Kamisugi Y."/>
            <person name="Tanahashi T."/>
            <person name="Sakakibara K."/>
            <person name="Fujita T."/>
            <person name="Oishi K."/>
            <person name="Shin-I T."/>
            <person name="Kuroki Y."/>
            <person name="Toyoda A."/>
            <person name="Suzuki Y."/>
            <person name="Hashimoto A."/>
            <person name="Yamaguchi K."/>
            <person name="Sugano A."/>
            <person name="Kohara Y."/>
            <person name="Fujiyama A."/>
            <person name="Anterola A."/>
            <person name="Aoki S."/>
            <person name="Ashton N."/>
            <person name="Barbazuk W.B."/>
            <person name="Barker E."/>
            <person name="Bennetzen J."/>
            <person name="Bezanilla M."/>
            <person name="Blankenship R."/>
            <person name="Cho S.H."/>
            <person name="Dutcher S."/>
            <person name="Estelle M."/>
            <person name="Fawcett J.A."/>
            <person name="Gundlach H."/>
            <person name="Hanada K."/>
            <person name="Heyl A."/>
            <person name="Hicks K.A."/>
            <person name="Hugh J."/>
            <person name="Lohr M."/>
            <person name="Mayer K."/>
            <person name="Melkozernov A."/>
            <person name="Murata T."/>
            <person name="Nelson D."/>
            <person name="Pils B."/>
            <person name="Prigge M."/>
            <person name="Reiss B."/>
            <person name="Renner T."/>
            <person name="Rombauts S."/>
            <person name="Rushton P."/>
            <person name="Sanderfoot A."/>
            <person name="Schween G."/>
            <person name="Shiu S.-H."/>
            <person name="Stueber K."/>
            <person name="Theodoulou F.L."/>
            <person name="Tu H."/>
            <person name="Van de Peer Y."/>
            <person name="Verrier P.J."/>
            <person name="Waters E."/>
            <person name="Wood A."/>
            <person name="Yang L."/>
            <person name="Cove D."/>
            <person name="Cuming A."/>
            <person name="Hasebe M."/>
            <person name="Lucas S."/>
            <person name="Mishler D.B."/>
            <person name="Reski R."/>
            <person name="Grigoriev I."/>
            <person name="Quatrano R.S."/>
            <person name="Boore J.L."/>
        </authorList>
    </citation>
    <scope>NUCLEOTIDE SEQUENCE [LARGE SCALE GENOMIC DNA]</scope>
    <source>
        <strain evidence="7 8">cv. Gransden 2004</strain>
    </source>
</reference>
<dbReference type="PANTHER" id="PTHR22706">
    <property type="entry name" value="ASSEMBLY FACTOR FOR SPINDLE MICROTUBULES"/>
    <property type="match status" value="1"/>
</dbReference>
<dbReference type="Gramene" id="Pp3c2_28690V3.1">
    <property type="protein sequence ID" value="Pp3c2_28690V3.1"/>
    <property type="gene ID" value="Pp3c2_28690"/>
</dbReference>
<dbReference type="RefSeq" id="XP_024363137.1">
    <property type="nucleotide sequence ID" value="XM_024507369.2"/>
</dbReference>
<feature type="compositionally biased region" description="Low complexity" evidence="5">
    <location>
        <begin position="228"/>
        <end position="237"/>
    </location>
</feature>
<dbReference type="SUPFAM" id="SSF52540">
    <property type="entry name" value="P-loop containing nucleoside triphosphate hydrolases"/>
    <property type="match status" value="2"/>
</dbReference>
<dbReference type="Pfam" id="PF00612">
    <property type="entry name" value="IQ"/>
    <property type="match status" value="7"/>
</dbReference>
<dbReference type="Gramene" id="Pp3c2_28690V3.2">
    <property type="protein sequence ID" value="Pp3c2_28690V3.2"/>
    <property type="gene ID" value="Pp3c2_28690"/>
</dbReference>
<dbReference type="EnsemblPlants" id="Pp3c2_28690V3.2">
    <property type="protein sequence ID" value="Pp3c2_28690V3.2"/>
    <property type="gene ID" value="Pp3c2_28690"/>
</dbReference>
<feature type="region of interest" description="Disordered" evidence="5">
    <location>
        <begin position="222"/>
        <end position="249"/>
    </location>
</feature>